<dbReference type="InterPro" id="IPR036390">
    <property type="entry name" value="WH_DNA-bd_sf"/>
</dbReference>
<dbReference type="PANTHER" id="PTHR30136">
    <property type="entry name" value="HELIX-TURN-HELIX TRANSCRIPTIONAL REGULATOR, ICLR FAMILY"/>
    <property type="match status" value="1"/>
</dbReference>
<organism evidence="6 7">
    <name type="scientific">Symbiopectobacterium purcellii</name>
    <dbReference type="NCBI Taxonomy" id="2871826"/>
    <lineage>
        <taxon>Bacteria</taxon>
        <taxon>Pseudomonadati</taxon>
        <taxon>Pseudomonadota</taxon>
        <taxon>Gammaproteobacteria</taxon>
        <taxon>Enterobacterales</taxon>
        <taxon>Enterobacteriaceae</taxon>
    </lineage>
</organism>
<keyword evidence="2" id="KW-0238">DNA-binding</keyword>
<dbReference type="PROSITE" id="PS51077">
    <property type="entry name" value="HTH_ICLR"/>
    <property type="match status" value="1"/>
</dbReference>
<dbReference type="Proteomes" id="UP000825886">
    <property type="component" value="Chromosome"/>
</dbReference>
<evidence type="ECO:0000313" key="6">
    <source>
        <dbReference type="EMBL" id="QZN95394.1"/>
    </source>
</evidence>
<sequence>MNKTAGIQVISRAIKILRLLHERGTSLGELARLTDLPRSTVQRIVDTLAAEHLVECGEGGVRLGWGINELARNAYSDVAAQLRHPLELLFEKTRETVDISTFHGREVIFLDRIISDQAVRVVPIHDRPKPVYAMANGKAMLSLLTDAQITALLHDQMPALTSQTLVSLPVLLQQIAEVRADGFSYDREEHAEGVCAVGIALPVPGRPAHALSVVLPSYRFAARLPAIQQALEEVRQMCLCILSPRSK</sequence>
<dbReference type="InterPro" id="IPR029016">
    <property type="entry name" value="GAF-like_dom_sf"/>
</dbReference>
<dbReference type="SUPFAM" id="SSF46785">
    <property type="entry name" value="Winged helix' DNA-binding domain"/>
    <property type="match status" value="1"/>
</dbReference>
<keyword evidence="7" id="KW-1185">Reference proteome</keyword>
<reference evidence="6 7" key="1">
    <citation type="submission" date="2021-08" db="EMBL/GenBank/DDBJ databases">
        <title>Culture and genomic analysis of Symbiopectobacterium purcellii sp. nov. gen. nov., isolated from the leafhopper Empoasca decipiens.</title>
        <authorList>
            <person name="Nadal-Jimenez P."/>
            <person name="Siozios S."/>
            <person name="Halliday N."/>
            <person name="Camara M."/>
            <person name="Hurst G.D.D."/>
        </authorList>
    </citation>
    <scope>NUCLEOTIDE SEQUENCE [LARGE SCALE GENOMIC DNA]</scope>
    <source>
        <strain evidence="6 7">SyEd1</strain>
    </source>
</reference>
<proteinExistence type="predicted"/>
<evidence type="ECO:0000259" key="5">
    <source>
        <dbReference type="PROSITE" id="PS51078"/>
    </source>
</evidence>
<evidence type="ECO:0000259" key="4">
    <source>
        <dbReference type="PROSITE" id="PS51077"/>
    </source>
</evidence>
<dbReference type="Gene3D" id="3.30.450.40">
    <property type="match status" value="1"/>
</dbReference>
<feature type="domain" description="HTH iclR-type" evidence="4">
    <location>
        <begin position="7"/>
        <end position="65"/>
    </location>
</feature>
<dbReference type="SUPFAM" id="SSF55781">
    <property type="entry name" value="GAF domain-like"/>
    <property type="match status" value="1"/>
</dbReference>
<dbReference type="InterPro" id="IPR005471">
    <property type="entry name" value="Tscrpt_reg_IclR_N"/>
</dbReference>
<protein>
    <submittedName>
        <fullName evidence="6">IclR family transcriptional regulator</fullName>
    </submittedName>
</protein>
<dbReference type="Pfam" id="PF01614">
    <property type="entry name" value="IclR_C"/>
    <property type="match status" value="1"/>
</dbReference>
<evidence type="ECO:0000256" key="3">
    <source>
        <dbReference type="ARBA" id="ARBA00023163"/>
    </source>
</evidence>
<dbReference type="PROSITE" id="PS51078">
    <property type="entry name" value="ICLR_ED"/>
    <property type="match status" value="1"/>
</dbReference>
<dbReference type="PANTHER" id="PTHR30136:SF35">
    <property type="entry name" value="HTH-TYPE TRANSCRIPTIONAL REGULATOR RV1719"/>
    <property type="match status" value="1"/>
</dbReference>
<evidence type="ECO:0000313" key="7">
    <source>
        <dbReference type="Proteomes" id="UP000825886"/>
    </source>
</evidence>
<dbReference type="SMART" id="SM00346">
    <property type="entry name" value="HTH_ICLR"/>
    <property type="match status" value="1"/>
</dbReference>
<gene>
    <name evidence="6" type="ORF">K6K13_19705</name>
</gene>
<dbReference type="InterPro" id="IPR050707">
    <property type="entry name" value="HTH_MetabolicPath_Reg"/>
</dbReference>
<dbReference type="InterPro" id="IPR014757">
    <property type="entry name" value="Tscrpt_reg_IclR_C"/>
</dbReference>
<dbReference type="Pfam" id="PF09339">
    <property type="entry name" value="HTH_IclR"/>
    <property type="match status" value="1"/>
</dbReference>
<keyword evidence="1" id="KW-0805">Transcription regulation</keyword>
<name>A0ABX9APH6_9ENTR</name>
<evidence type="ECO:0000256" key="2">
    <source>
        <dbReference type="ARBA" id="ARBA00023125"/>
    </source>
</evidence>
<dbReference type="EMBL" id="CP081864">
    <property type="protein sequence ID" value="QZN95394.1"/>
    <property type="molecule type" value="Genomic_DNA"/>
</dbReference>
<keyword evidence="3" id="KW-0804">Transcription</keyword>
<accession>A0ABX9APH6</accession>
<dbReference type="InterPro" id="IPR011991">
    <property type="entry name" value="ArsR-like_HTH"/>
</dbReference>
<dbReference type="CDD" id="cd00090">
    <property type="entry name" value="HTH_ARSR"/>
    <property type="match status" value="1"/>
</dbReference>
<dbReference type="Gene3D" id="1.10.10.10">
    <property type="entry name" value="Winged helix-like DNA-binding domain superfamily/Winged helix DNA-binding domain"/>
    <property type="match status" value="1"/>
</dbReference>
<dbReference type="InterPro" id="IPR036388">
    <property type="entry name" value="WH-like_DNA-bd_sf"/>
</dbReference>
<dbReference type="RefSeq" id="WP_222158494.1">
    <property type="nucleotide sequence ID" value="NZ_CP081864.1"/>
</dbReference>
<feature type="domain" description="IclR-ED" evidence="5">
    <location>
        <begin position="66"/>
        <end position="247"/>
    </location>
</feature>
<evidence type="ECO:0000256" key="1">
    <source>
        <dbReference type="ARBA" id="ARBA00023015"/>
    </source>
</evidence>